<evidence type="ECO:0000256" key="4">
    <source>
        <dbReference type="ARBA" id="ARBA00022989"/>
    </source>
</evidence>
<dbReference type="PANTHER" id="PTHR45638:SF11">
    <property type="entry name" value="CYCLIC NUCLEOTIDE-GATED CATION CHANNEL SUBUNIT A"/>
    <property type="match status" value="1"/>
</dbReference>
<dbReference type="Pfam" id="PF00027">
    <property type="entry name" value="cNMP_binding"/>
    <property type="match status" value="2"/>
</dbReference>
<sequence length="301" mass="34365">MDVFQLTKNNLDEVLKKYPEVAEKIKAEAQVRFKYNEAREKAKLDNKQEAETEVEIVREKLKVVPLFQKCDTGFLHQLALAMKLIIFDQNKLIIRRGDDAHSMFFIISGEVQVESDDGNKIYATMGQNSFFGEVALFYDIKRTANIRAKTQCTVMELEKDVLDKLLKEYSDIENQMKAIAKENFDLFQKREQEIKIANSKAGETAEADNSAYNVEATISYLEKVPLFKKCTKSFFNSLALHTSIISFQKGDNIIKKGDEANEMYIIINGKVQVVSEDGSKTFDSMKAGAFFGEGIKLIYMY</sequence>
<keyword evidence="9" id="KW-0175">Coiled coil</keyword>
<dbReference type="PANTHER" id="PTHR45638">
    <property type="entry name" value="CYCLIC NUCLEOTIDE-GATED CATION CHANNEL SUBUNIT A"/>
    <property type="match status" value="1"/>
</dbReference>
<dbReference type="SMART" id="SM00100">
    <property type="entry name" value="cNMP"/>
    <property type="match status" value="1"/>
</dbReference>
<keyword evidence="4" id="KW-1133">Transmembrane helix</keyword>
<reference evidence="11 12" key="1">
    <citation type="submission" date="2016-08" db="EMBL/GenBank/DDBJ databases">
        <title>Genomes of anaerobic fungi encode conserved fungal cellulosomes for biomass hydrolysis.</title>
        <authorList>
            <consortium name="DOE Joint Genome Institute"/>
            <person name="Haitjema C.H."/>
            <person name="Gilmore S.P."/>
            <person name="Henske J.K."/>
            <person name="Solomon K.V."/>
            <person name="De Groot R."/>
            <person name="Kuo A."/>
            <person name="Mondo S.J."/>
            <person name="Salamov A.A."/>
            <person name="Labutti K."/>
            <person name="Zhao Z."/>
            <person name="Chiniquy J."/>
            <person name="Barry K."/>
            <person name="Brewer H.M."/>
            <person name="Purvine S.O."/>
            <person name="Wright A.T."/>
            <person name="Boxma B."/>
            <person name="Van Alen T."/>
            <person name="Hackstein J.H."/>
            <person name="Baker S.E."/>
            <person name="Grigoriev I.V."/>
            <person name="O'Malley M.A."/>
        </authorList>
    </citation>
    <scope>NUCLEOTIDE SEQUENCE [LARGE SCALE GENOMIC DNA]</scope>
    <source>
        <strain evidence="12">finn</strain>
    </source>
</reference>
<evidence type="ECO:0000256" key="7">
    <source>
        <dbReference type="ARBA" id="ARBA00023286"/>
    </source>
</evidence>
<evidence type="ECO:0000256" key="9">
    <source>
        <dbReference type="SAM" id="Coils"/>
    </source>
</evidence>
<keyword evidence="12" id="KW-1185">Reference proteome</keyword>
<dbReference type="InterPro" id="IPR000595">
    <property type="entry name" value="cNMP-bd_dom"/>
</dbReference>
<dbReference type="PROSITE" id="PS00888">
    <property type="entry name" value="CNMP_BINDING_1"/>
    <property type="match status" value="2"/>
</dbReference>
<keyword evidence="8" id="KW-0407">Ion channel</keyword>
<evidence type="ECO:0000313" key="11">
    <source>
        <dbReference type="EMBL" id="ORX50655.1"/>
    </source>
</evidence>
<dbReference type="CDD" id="cd00038">
    <property type="entry name" value="CAP_ED"/>
    <property type="match status" value="2"/>
</dbReference>
<keyword evidence="5" id="KW-0406">Ion transport</keyword>
<dbReference type="STRING" id="1754191.A0A1Y1VAC7"/>
<dbReference type="Gene3D" id="2.60.120.10">
    <property type="entry name" value="Jelly Rolls"/>
    <property type="match status" value="2"/>
</dbReference>
<dbReference type="OrthoDB" id="421226at2759"/>
<evidence type="ECO:0000256" key="3">
    <source>
        <dbReference type="ARBA" id="ARBA00022692"/>
    </source>
</evidence>
<dbReference type="PROSITE" id="PS00889">
    <property type="entry name" value="CNMP_BINDING_2"/>
    <property type="match status" value="1"/>
</dbReference>
<keyword evidence="7" id="KW-1071">Ligand-gated ion channel</keyword>
<reference evidence="11 12" key="2">
    <citation type="submission" date="2016-08" db="EMBL/GenBank/DDBJ databases">
        <title>Pervasive Adenine N6-methylation of Active Genes in Fungi.</title>
        <authorList>
            <consortium name="DOE Joint Genome Institute"/>
            <person name="Mondo S.J."/>
            <person name="Dannebaum R.O."/>
            <person name="Kuo R.C."/>
            <person name="Labutti K."/>
            <person name="Haridas S."/>
            <person name="Kuo A."/>
            <person name="Salamov A."/>
            <person name="Ahrendt S.R."/>
            <person name="Lipzen A."/>
            <person name="Sullivan W."/>
            <person name="Andreopoulos W.B."/>
            <person name="Clum A."/>
            <person name="Lindquist E."/>
            <person name="Daum C."/>
            <person name="Ramamoorthy G.K."/>
            <person name="Gryganskyi A."/>
            <person name="Culley D."/>
            <person name="Magnuson J.K."/>
            <person name="James T.Y."/>
            <person name="O'Malley M.A."/>
            <person name="Stajich J.E."/>
            <person name="Spatafora J.W."/>
            <person name="Visel A."/>
            <person name="Grigoriev I.V."/>
        </authorList>
    </citation>
    <scope>NUCLEOTIDE SEQUENCE [LARGE SCALE GENOMIC DNA]</scope>
    <source>
        <strain evidence="12">finn</strain>
    </source>
</reference>
<keyword evidence="6" id="KW-0472">Membrane</keyword>
<evidence type="ECO:0000256" key="5">
    <source>
        <dbReference type="ARBA" id="ARBA00023065"/>
    </source>
</evidence>
<comment type="caution">
    <text evidence="11">The sequence shown here is derived from an EMBL/GenBank/DDBJ whole genome shotgun (WGS) entry which is preliminary data.</text>
</comment>
<dbReference type="InterPro" id="IPR050866">
    <property type="entry name" value="CNG_cation_channel"/>
</dbReference>
<proteinExistence type="predicted"/>
<organism evidence="11 12">
    <name type="scientific">Piromyces finnis</name>
    <dbReference type="NCBI Taxonomy" id="1754191"/>
    <lineage>
        <taxon>Eukaryota</taxon>
        <taxon>Fungi</taxon>
        <taxon>Fungi incertae sedis</taxon>
        <taxon>Chytridiomycota</taxon>
        <taxon>Chytridiomycota incertae sedis</taxon>
        <taxon>Neocallimastigomycetes</taxon>
        <taxon>Neocallimastigales</taxon>
        <taxon>Neocallimastigaceae</taxon>
        <taxon>Piromyces</taxon>
    </lineage>
</organism>
<evidence type="ECO:0000256" key="1">
    <source>
        <dbReference type="ARBA" id="ARBA00004141"/>
    </source>
</evidence>
<keyword evidence="2" id="KW-0813">Transport</keyword>
<evidence type="ECO:0000256" key="6">
    <source>
        <dbReference type="ARBA" id="ARBA00023136"/>
    </source>
</evidence>
<feature type="coiled-coil region" evidence="9">
    <location>
        <begin position="155"/>
        <end position="182"/>
    </location>
</feature>
<evidence type="ECO:0000259" key="10">
    <source>
        <dbReference type="PROSITE" id="PS50042"/>
    </source>
</evidence>
<dbReference type="AlphaFoldDB" id="A0A1Y1VAC7"/>
<dbReference type="InterPro" id="IPR018488">
    <property type="entry name" value="cNMP-bd_CS"/>
</dbReference>
<protein>
    <submittedName>
        <fullName evidence="11">Camp-binding domain-like protein</fullName>
    </submittedName>
</protein>
<dbReference type="SUPFAM" id="SSF51206">
    <property type="entry name" value="cAMP-binding domain-like"/>
    <property type="match status" value="2"/>
</dbReference>
<evidence type="ECO:0000313" key="12">
    <source>
        <dbReference type="Proteomes" id="UP000193719"/>
    </source>
</evidence>
<keyword evidence="3" id="KW-0812">Transmembrane</keyword>
<dbReference type="GO" id="GO:0005221">
    <property type="term" value="F:intracellularly cyclic nucleotide-activated monoatomic cation channel activity"/>
    <property type="evidence" value="ECO:0007669"/>
    <property type="project" value="InterPro"/>
</dbReference>
<accession>A0A1Y1VAC7</accession>
<gene>
    <name evidence="11" type="ORF">BCR36DRAFT_289417</name>
</gene>
<dbReference type="InterPro" id="IPR018490">
    <property type="entry name" value="cNMP-bd_dom_sf"/>
</dbReference>
<evidence type="ECO:0000256" key="8">
    <source>
        <dbReference type="ARBA" id="ARBA00023303"/>
    </source>
</evidence>
<feature type="domain" description="Cyclic nucleotide-binding" evidence="10">
    <location>
        <begin position="226"/>
        <end position="293"/>
    </location>
</feature>
<feature type="domain" description="Cyclic nucleotide-binding" evidence="10">
    <location>
        <begin position="66"/>
        <end position="176"/>
    </location>
</feature>
<dbReference type="FunFam" id="2.60.120.10:FF:000057">
    <property type="entry name" value="Cyclic nucleotide-binding domain protein"/>
    <property type="match status" value="1"/>
</dbReference>
<dbReference type="InterPro" id="IPR014710">
    <property type="entry name" value="RmlC-like_jellyroll"/>
</dbReference>
<dbReference type="Proteomes" id="UP000193719">
    <property type="component" value="Unassembled WGS sequence"/>
</dbReference>
<dbReference type="PROSITE" id="PS50042">
    <property type="entry name" value="CNMP_BINDING_3"/>
    <property type="match status" value="2"/>
</dbReference>
<evidence type="ECO:0000256" key="2">
    <source>
        <dbReference type="ARBA" id="ARBA00022448"/>
    </source>
</evidence>
<comment type="subcellular location">
    <subcellularLocation>
        <location evidence="1">Membrane</location>
        <topology evidence="1">Multi-pass membrane protein</topology>
    </subcellularLocation>
</comment>
<dbReference type="GO" id="GO:0044877">
    <property type="term" value="F:protein-containing complex binding"/>
    <property type="evidence" value="ECO:0007669"/>
    <property type="project" value="TreeGrafter"/>
</dbReference>
<dbReference type="EMBL" id="MCFH01000020">
    <property type="protein sequence ID" value="ORX50655.1"/>
    <property type="molecule type" value="Genomic_DNA"/>
</dbReference>
<dbReference type="GO" id="GO:0016020">
    <property type="term" value="C:membrane"/>
    <property type="evidence" value="ECO:0007669"/>
    <property type="project" value="UniProtKB-SubCell"/>
</dbReference>
<name>A0A1Y1VAC7_9FUNG</name>